<dbReference type="InterPro" id="IPR014001">
    <property type="entry name" value="Helicase_ATP-bd"/>
</dbReference>
<dbReference type="CDD" id="cd18793">
    <property type="entry name" value="SF2_C_SNF"/>
    <property type="match status" value="1"/>
</dbReference>
<feature type="compositionally biased region" description="Basic and acidic residues" evidence="9">
    <location>
        <begin position="74"/>
        <end position="90"/>
    </location>
</feature>
<reference evidence="12 13" key="1">
    <citation type="submission" date="2024-03" db="EMBL/GenBank/DDBJ databases">
        <title>The Acrasis kona genome and developmental transcriptomes reveal deep origins of eukaryotic multicellular pathways.</title>
        <authorList>
            <person name="Sheikh S."/>
            <person name="Fu C.-J."/>
            <person name="Brown M.W."/>
            <person name="Baldauf S.L."/>
        </authorList>
    </citation>
    <scope>NUCLEOTIDE SEQUENCE [LARGE SCALE GENOMIC DNA]</scope>
    <source>
        <strain evidence="12 13">ATCC MYA-3509</strain>
    </source>
</reference>
<dbReference type="InterPro" id="IPR038718">
    <property type="entry name" value="SNF2-like_sf"/>
</dbReference>
<keyword evidence="4" id="KW-0378">Hydrolase</keyword>
<comment type="caution">
    <text evidence="12">The sequence shown here is derived from an EMBL/GenBank/DDBJ whole genome shotgun (WGS) entry which is preliminary data.</text>
</comment>
<dbReference type="PROSITE" id="PS51194">
    <property type="entry name" value="HELICASE_CTER"/>
    <property type="match status" value="1"/>
</dbReference>
<dbReference type="InterPro" id="IPR027417">
    <property type="entry name" value="P-loop_NTPase"/>
</dbReference>
<dbReference type="GO" id="GO:0004386">
    <property type="term" value="F:helicase activity"/>
    <property type="evidence" value="ECO:0007669"/>
    <property type="project" value="UniProtKB-KW"/>
</dbReference>
<proteinExistence type="inferred from homology"/>
<dbReference type="InterPro" id="IPR001650">
    <property type="entry name" value="Helicase_C-like"/>
</dbReference>
<dbReference type="PROSITE" id="PS00018">
    <property type="entry name" value="EF_HAND_1"/>
    <property type="match status" value="1"/>
</dbReference>
<keyword evidence="5" id="KW-0347">Helicase</keyword>
<gene>
    <name evidence="12" type="ORF">AKO1_006044</name>
</gene>
<evidence type="ECO:0000256" key="7">
    <source>
        <dbReference type="ARBA" id="ARBA00023125"/>
    </source>
</evidence>
<feature type="region of interest" description="Disordered" evidence="9">
    <location>
        <begin position="878"/>
        <end position="964"/>
    </location>
</feature>
<comment type="subcellular location">
    <subcellularLocation>
        <location evidence="1">Nucleus</location>
    </subcellularLocation>
</comment>
<evidence type="ECO:0000313" key="12">
    <source>
        <dbReference type="EMBL" id="KAL0476563.1"/>
    </source>
</evidence>
<dbReference type="PROSITE" id="PS51192">
    <property type="entry name" value="HELICASE_ATP_BIND_1"/>
    <property type="match status" value="1"/>
</dbReference>
<dbReference type="SMART" id="SM00487">
    <property type="entry name" value="DEXDc"/>
    <property type="match status" value="1"/>
</dbReference>
<accession>A0AAW2YHU5</accession>
<evidence type="ECO:0000256" key="4">
    <source>
        <dbReference type="ARBA" id="ARBA00022801"/>
    </source>
</evidence>
<keyword evidence="7" id="KW-0238">DNA-binding</keyword>
<dbReference type="Gene3D" id="3.40.50.10810">
    <property type="entry name" value="Tandem AAA-ATPase domain"/>
    <property type="match status" value="1"/>
</dbReference>
<evidence type="ECO:0000259" key="10">
    <source>
        <dbReference type="PROSITE" id="PS51192"/>
    </source>
</evidence>
<keyword evidence="6" id="KW-0067">ATP-binding</keyword>
<name>A0AAW2YHU5_9EUKA</name>
<evidence type="ECO:0000256" key="1">
    <source>
        <dbReference type="ARBA" id="ARBA00004123"/>
    </source>
</evidence>
<feature type="domain" description="Helicase C-terminal" evidence="11">
    <location>
        <begin position="558"/>
        <end position="729"/>
    </location>
</feature>
<dbReference type="AlphaFoldDB" id="A0AAW2YHU5"/>
<feature type="compositionally biased region" description="Basic and acidic residues" evidence="9">
    <location>
        <begin position="942"/>
        <end position="953"/>
    </location>
</feature>
<dbReference type="InterPro" id="IPR000330">
    <property type="entry name" value="SNF2_N"/>
</dbReference>
<feature type="compositionally biased region" description="Polar residues" evidence="9">
    <location>
        <begin position="882"/>
        <end position="897"/>
    </location>
</feature>
<dbReference type="SMART" id="SM00490">
    <property type="entry name" value="HELICc"/>
    <property type="match status" value="1"/>
</dbReference>
<dbReference type="GO" id="GO:0003677">
    <property type="term" value="F:DNA binding"/>
    <property type="evidence" value="ECO:0007669"/>
    <property type="project" value="UniProtKB-KW"/>
</dbReference>
<feature type="compositionally biased region" description="Basic and acidic residues" evidence="9">
    <location>
        <begin position="29"/>
        <end position="53"/>
    </location>
</feature>
<evidence type="ECO:0000256" key="5">
    <source>
        <dbReference type="ARBA" id="ARBA00022806"/>
    </source>
</evidence>
<dbReference type="Proteomes" id="UP001431209">
    <property type="component" value="Unassembled WGS sequence"/>
</dbReference>
<sequence>MEDEIKKLKDNNHDLQKKSEKKTKKKKDQSKETSSRAEIAEKTKKRKREEPKDRLKKKKNKVKEQIVENQADSNRNEEEEKRCSTPTQHEHDLDELGVIEQEAVIEDLDRDMRETFDINHIEDIEDVDEDVVVGSNHTIEELEEDINKLFGVQPYNTLPDIDFNLTDDEADLDFDQVERVDKNLLEEIESTKKEDDLIQKGQEDQVLSDISNQVAIPSSYYHKLLPHQKTGLKFLWENVKNDQGCILADYMGLGKTLQAVSFVHLYLKLYKKHTVLVIVPNSVVRHWEREFHKMNEWVGSEALAIKPHVLVSTLTKDERLELLRTWSKAGGPLITNYDLFRSLALSGIAELSDILTQPEVVILDEGHKIKNMSARINKLLDPTSSGRSTFFKTIYAKPIIKGQGSTDILQRRVARRRAWLLHQKVSTLVLRRDGLLLGDTLPTKTEYIIHVRLSNVQFKLYQALLQGFQDLSNQFKSNLFWSYDVLILLCNHPDILSTYQYKRSKAIKEFQESASQEELQAMSESDAASISLLEKILSDAQKDYYKRGDIQNGGKIAIIMNMIWECKNIGDRLVIFTRSLHTLDFIQNTLDRYNNKCESSGDGHKTIQYSRFDGSTPFDKRQNFIDDFNNIESGRSRLLLVSTLAGGEGINLHSANRVVLVDVNWNPSHDSEACCRVYRYGQKKPVSIYRLVSVDTMEDNVLSRQLRKQVLSSWVIDDGNCNVVNNFLTQESNNLYQTPKYFLPPKDSLDSDPPHGHVDQVAQQDPVIKNFLVNLSKFIHHIGIHSNLLQTDAAATLSEDEKKLAENEEEYDRVYKKRVTDVDVDLVSEKDKNKKKNVVVSASQTIDLKILEEQKQVIEKQNKDNLNLLNRLEQIEEEADSVASTPRTRSNSSCSDISNNRARTSSGGSRSSNFMKMLAKESKRPGDSPTVQNKQHTPRSHHNLETEKKRLLEKNLTGRTNKTADIDLNENRYIDPDEM</sequence>
<dbReference type="GO" id="GO:0016887">
    <property type="term" value="F:ATP hydrolysis activity"/>
    <property type="evidence" value="ECO:0007669"/>
    <property type="project" value="InterPro"/>
</dbReference>
<comment type="similarity">
    <text evidence="2">Belongs to the SNF2/RAD54 helicase family.</text>
</comment>
<evidence type="ECO:0000256" key="3">
    <source>
        <dbReference type="ARBA" id="ARBA00022741"/>
    </source>
</evidence>
<dbReference type="InterPro" id="IPR018247">
    <property type="entry name" value="EF_Hand_1_Ca_BS"/>
</dbReference>
<dbReference type="SUPFAM" id="SSF52540">
    <property type="entry name" value="P-loop containing nucleoside triphosphate hydrolases"/>
    <property type="match status" value="2"/>
</dbReference>
<dbReference type="Gene3D" id="3.40.50.300">
    <property type="entry name" value="P-loop containing nucleotide triphosphate hydrolases"/>
    <property type="match status" value="1"/>
</dbReference>
<dbReference type="PANTHER" id="PTHR45797:SF1">
    <property type="entry name" value="HELICASE ARIP4"/>
    <property type="match status" value="1"/>
</dbReference>
<evidence type="ECO:0000259" key="11">
    <source>
        <dbReference type="PROSITE" id="PS51194"/>
    </source>
</evidence>
<evidence type="ECO:0000256" key="9">
    <source>
        <dbReference type="SAM" id="MobiDB-lite"/>
    </source>
</evidence>
<evidence type="ECO:0000256" key="8">
    <source>
        <dbReference type="ARBA" id="ARBA00023242"/>
    </source>
</evidence>
<keyword evidence="3" id="KW-0547">Nucleotide-binding</keyword>
<evidence type="ECO:0000313" key="13">
    <source>
        <dbReference type="Proteomes" id="UP001431209"/>
    </source>
</evidence>
<evidence type="ECO:0000256" key="2">
    <source>
        <dbReference type="ARBA" id="ARBA00007025"/>
    </source>
</evidence>
<dbReference type="GO" id="GO:0005524">
    <property type="term" value="F:ATP binding"/>
    <property type="evidence" value="ECO:0007669"/>
    <property type="project" value="UniProtKB-KW"/>
</dbReference>
<evidence type="ECO:0000256" key="6">
    <source>
        <dbReference type="ARBA" id="ARBA00022840"/>
    </source>
</evidence>
<dbReference type="GO" id="GO:0005634">
    <property type="term" value="C:nucleus"/>
    <property type="evidence" value="ECO:0007669"/>
    <property type="project" value="UniProtKB-SubCell"/>
</dbReference>
<keyword evidence="13" id="KW-1185">Reference proteome</keyword>
<dbReference type="EMBL" id="JAOPGA020000059">
    <property type="protein sequence ID" value="KAL0476563.1"/>
    <property type="molecule type" value="Genomic_DNA"/>
</dbReference>
<dbReference type="InterPro" id="IPR049730">
    <property type="entry name" value="SNF2/RAD54-like_C"/>
</dbReference>
<feature type="domain" description="Helicase ATP-binding" evidence="10">
    <location>
        <begin position="236"/>
        <end position="459"/>
    </location>
</feature>
<protein>
    <submittedName>
        <fullName evidence="12">DNA repair and recombination protein RAD54L2</fullName>
    </submittedName>
</protein>
<feature type="region of interest" description="Disordered" evidence="9">
    <location>
        <begin position="1"/>
        <end position="90"/>
    </location>
</feature>
<feature type="compositionally biased region" description="Basic and acidic residues" evidence="9">
    <location>
        <begin position="1"/>
        <end position="18"/>
    </location>
</feature>
<dbReference type="InterPro" id="IPR044574">
    <property type="entry name" value="ARIP4-like"/>
</dbReference>
<feature type="compositionally biased region" description="Basic residues" evidence="9">
    <location>
        <begin position="19"/>
        <end position="28"/>
    </location>
</feature>
<feature type="compositionally biased region" description="Low complexity" evidence="9">
    <location>
        <begin position="898"/>
        <end position="913"/>
    </location>
</feature>
<organism evidence="12 13">
    <name type="scientific">Acrasis kona</name>
    <dbReference type="NCBI Taxonomy" id="1008807"/>
    <lineage>
        <taxon>Eukaryota</taxon>
        <taxon>Discoba</taxon>
        <taxon>Heterolobosea</taxon>
        <taxon>Tetramitia</taxon>
        <taxon>Eutetramitia</taxon>
        <taxon>Acrasidae</taxon>
        <taxon>Acrasis</taxon>
    </lineage>
</organism>
<dbReference type="Pfam" id="PF00271">
    <property type="entry name" value="Helicase_C"/>
    <property type="match status" value="1"/>
</dbReference>
<dbReference type="PANTHER" id="PTHR45797">
    <property type="entry name" value="RAD54-LIKE"/>
    <property type="match status" value="1"/>
</dbReference>
<dbReference type="Pfam" id="PF00176">
    <property type="entry name" value="SNF2-rel_dom"/>
    <property type="match status" value="1"/>
</dbReference>
<keyword evidence="8" id="KW-0539">Nucleus</keyword>